<evidence type="ECO:0000313" key="2">
    <source>
        <dbReference type="EMBL" id="MFC4355834.1"/>
    </source>
</evidence>
<dbReference type="Proteomes" id="UP001595733">
    <property type="component" value="Unassembled WGS sequence"/>
</dbReference>
<accession>A0ABV8UZ66</accession>
<dbReference type="EMBL" id="JBHSEF010000025">
    <property type="protein sequence ID" value="MFC4355834.1"/>
    <property type="molecule type" value="Genomic_DNA"/>
</dbReference>
<evidence type="ECO:0000313" key="3">
    <source>
        <dbReference type="Proteomes" id="UP001595733"/>
    </source>
</evidence>
<sequence length="65" mass="7728">MKRLPSIINSRCLDRSHFCISKDALTKGHALASIDEYIYFYNKRLHSSLYYMTPRQFEMSHILSE</sequence>
<proteinExistence type="predicted"/>
<organism evidence="2 3">
    <name type="scientific">Chryseomicrobium palamuruense</name>
    <dbReference type="NCBI Taxonomy" id="682973"/>
    <lineage>
        <taxon>Bacteria</taxon>
        <taxon>Bacillati</taxon>
        <taxon>Bacillota</taxon>
        <taxon>Bacilli</taxon>
        <taxon>Bacillales</taxon>
        <taxon>Caryophanaceae</taxon>
        <taxon>Chryseomicrobium</taxon>
    </lineage>
</organism>
<dbReference type="InterPro" id="IPR001584">
    <property type="entry name" value="Integrase_cat-core"/>
</dbReference>
<dbReference type="RefSeq" id="WP_378142394.1">
    <property type="nucleotide sequence ID" value="NZ_JBHSEF010000025.1"/>
</dbReference>
<comment type="caution">
    <text evidence="2">The sequence shown here is derived from an EMBL/GenBank/DDBJ whole genome shotgun (WGS) entry which is preliminary data.</text>
</comment>
<protein>
    <submittedName>
        <fullName evidence="2">IS3 family transposase</fullName>
    </submittedName>
</protein>
<name>A0ABV8UZ66_9BACL</name>
<evidence type="ECO:0000259" key="1">
    <source>
        <dbReference type="Pfam" id="PF13333"/>
    </source>
</evidence>
<feature type="domain" description="Integrase catalytic" evidence="1">
    <location>
        <begin position="32"/>
        <end position="59"/>
    </location>
</feature>
<keyword evidence="3" id="KW-1185">Reference proteome</keyword>
<gene>
    <name evidence="2" type="ORF">ACFO0S_12305</name>
</gene>
<dbReference type="Pfam" id="PF13333">
    <property type="entry name" value="rve_2"/>
    <property type="match status" value="1"/>
</dbReference>
<reference evidence="3" key="1">
    <citation type="journal article" date="2019" name="Int. J. Syst. Evol. Microbiol.">
        <title>The Global Catalogue of Microorganisms (GCM) 10K type strain sequencing project: providing services to taxonomists for standard genome sequencing and annotation.</title>
        <authorList>
            <consortium name="The Broad Institute Genomics Platform"/>
            <consortium name="The Broad Institute Genome Sequencing Center for Infectious Disease"/>
            <person name="Wu L."/>
            <person name="Ma J."/>
        </authorList>
    </citation>
    <scope>NUCLEOTIDE SEQUENCE [LARGE SCALE GENOMIC DNA]</scope>
    <source>
        <strain evidence="3">CCUG 50353</strain>
    </source>
</reference>